<name>A0A453RIM5_AEGTS</name>
<reference evidence="2" key="5">
    <citation type="journal article" date="2021" name="G3 (Bethesda)">
        <title>Aegilops tauschii genome assembly Aet v5.0 features greater sequence contiguity and improved annotation.</title>
        <authorList>
            <person name="Wang L."/>
            <person name="Zhu T."/>
            <person name="Rodriguez J.C."/>
            <person name="Deal K.R."/>
            <person name="Dubcovsky J."/>
            <person name="McGuire P.E."/>
            <person name="Lux T."/>
            <person name="Spannagl M."/>
            <person name="Mayer K.F.X."/>
            <person name="Baldrich P."/>
            <person name="Meyers B.C."/>
            <person name="Huo N."/>
            <person name="Gu Y.Q."/>
            <person name="Zhou H."/>
            <person name="Devos K.M."/>
            <person name="Bennetzen J.L."/>
            <person name="Unver T."/>
            <person name="Budak H."/>
            <person name="Gulick P.J."/>
            <person name="Galiba G."/>
            <person name="Kalapos B."/>
            <person name="Nelson D.R."/>
            <person name="Li P."/>
            <person name="You F.M."/>
            <person name="Luo M.C."/>
            <person name="Dvorak J."/>
        </authorList>
    </citation>
    <scope>NUCLEOTIDE SEQUENCE [LARGE SCALE GENOMIC DNA]</scope>
    <source>
        <strain evidence="2">cv. AL8/78</strain>
    </source>
</reference>
<dbReference type="EnsemblPlants" id="AET7Gv20593300.3">
    <property type="protein sequence ID" value="AET7Gv20593300.3"/>
    <property type="gene ID" value="AET7Gv20593300"/>
</dbReference>
<reference evidence="2" key="3">
    <citation type="journal article" date="2017" name="Nature">
        <title>Genome sequence of the progenitor of the wheat D genome Aegilops tauschii.</title>
        <authorList>
            <person name="Luo M.C."/>
            <person name="Gu Y.Q."/>
            <person name="Puiu D."/>
            <person name="Wang H."/>
            <person name="Twardziok S.O."/>
            <person name="Deal K.R."/>
            <person name="Huo N."/>
            <person name="Zhu T."/>
            <person name="Wang L."/>
            <person name="Wang Y."/>
            <person name="McGuire P.E."/>
            <person name="Liu S."/>
            <person name="Long H."/>
            <person name="Ramasamy R.K."/>
            <person name="Rodriguez J.C."/>
            <person name="Van S.L."/>
            <person name="Yuan L."/>
            <person name="Wang Z."/>
            <person name="Xia Z."/>
            <person name="Xiao L."/>
            <person name="Anderson O.D."/>
            <person name="Ouyang S."/>
            <person name="Liang Y."/>
            <person name="Zimin A.V."/>
            <person name="Pertea G."/>
            <person name="Qi P."/>
            <person name="Bennetzen J.L."/>
            <person name="Dai X."/>
            <person name="Dawson M.W."/>
            <person name="Muller H.G."/>
            <person name="Kugler K."/>
            <person name="Rivarola-Duarte L."/>
            <person name="Spannagl M."/>
            <person name="Mayer K.F.X."/>
            <person name="Lu F.H."/>
            <person name="Bevan M.W."/>
            <person name="Leroy P."/>
            <person name="Li P."/>
            <person name="You F.M."/>
            <person name="Sun Q."/>
            <person name="Liu Z."/>
            <person name="Lyons E."/>
            <person name="Wicker T."/>
            <person name="Salzberg S.L."/>
            <person name="Devos K.M."/>
            <person name="Dvorak J."/>
        </authorList>
    </citation>
    <scope>NUCLEOTIDE SEQUENCE [LARGE SCALE GENOMIC DNA]</scope>
    <source>
        <strain evidence="2">cv. AL8/78</strain>
    </source>
</reference>
<evidence type="ECO:0000256" key="1">
    <source>
        <dbReference type="SAM" id="MobiDB-lite"/>
    </source>
</evidence>
<feature type="compositionally biased region" description="Polar residues" evidence="1">
    <location>
        <begin position="84"/>
        <end position="95"/>
    </location>
</feature>
<keyword evidence="3" id="KW-1185">Reference proteome</keyword>
<evidence type="ECO:0000313" key="2">
    <source>
        <dbReference type="EnsemblPlants" id="AET7Gv20593300.3"/>
    </source>
</evidence>
<dbReference type="Proteomes" id="UP000015105">
    <property type="component" value="Chromosome 7D"/>
</dbReference>
<feature type="region of interest" description="Disordered" evidence="1">
    <location>
        <begin position="1"/>
        <end position="95"/>
    </location>
</feature>
<dbReference type="Gramene" id="AET7Gv20593300.3">
    <property type="protein sequence ID" value="AET7Gv20593300.3"/>
    <property type="gene ID" value="AET7Gv20593300"/>
</dbReference>
<reference evidence="2" key="4">
    <citation type="submission" date="2019-03" db="UniProtKB">
        <authorList>
            <consortium name="EnsemblPlants"/>
        </authorList>
    </citation>
    <scope>IDENTIFICATION</scope>
</reference>
<sequence length="95" mass="10312">IGSTTAYSSPGPPSHRAAARLLPPPPHLLGLNAPRRRRSEQRPRILQAPAASFGGHGDAPPHHRQYQLSHGRGVLIQQPPRCLRQQSLRSVPQSG</sequence>
<reference evidence="3" key="1">
    <citation type="journal article" date="2014" name="Science">
        <title>Ancient hybridizations among the ancestral genomes of bread wheat.</title>
        <authorList>
            <consortium name="International Wheat Genome Sequencing Consortium,"/>
            <person name="Marcussen T."/>
            <person name="Sandve S.R."/>
            <person name="Heier L."/>
            <person name="Spannagl M."/>
            <person name="Pfeifer M."/>
            <person name="Jakobsen K.S."/>
            <person name="Wulff B.B."/>
            <person name="Steuernagel B."/>
            <person name="Mayer K.F."/>
            <person name="Olsen O.A."/>
        </authorList>
    </citation>
    <scope>NUCLEOTIDE SEQUENCE [LARGE SCALE GENOMIC DNA]</scope>
    <source>
        <strain evidence="3">cv. AL8/78</strain>
    </source>
</reference>
<organism evidence="2 3">
    <name type="scientific">Aegilops tauschii subsp. strangulata</name>
    <name type="common">Goatgrass</name>
    <dbReference type="NCBI Taxonomy" id="200361"/>
    <lineage>
        <taxon>Eukaryota</taxon>
        <taxon>Viridiplantae</taxon>
        <taxon>Streptophyta</taxon>
        <taxon>Embryophyta</taxon>
        <taxon>Tracheophyta</taxon>
        <taxon>Spermatophyta</taxon>
        <taxon>Magnoliopsida</taxon>
        <taxon>Liliopsida</taxon>
        <taxon>Poales</taxon>
        <taxon>Poaceae</taxon>
        <taxon>BOP clade</taxon>
        <taxon>Pooideae</taxon>
        <taxon>Triticodae</taxon>
        <taxon>Triticeae</taxon>
        <taxon>Triticinae</taxon>
        <taxon>Aegilops</taxon>
    </lineage>
</organism>
<evidence type="ECO:0000313" key="3">
    <source>
        <dbReference type="Proteomes" id="UP000015105"/>
    </source>
</evidence>
<reference evidence="3" key="2">
    <citation type="journal article" date="2017" name="Nat. Plants">
        <title>The Aegilops tauschii genome reveals multiple impacts of transposons.</title>
        <authorList>
            <person name="Zhao G."/>
            <person name="Zou C."/>
            <person name="Li K."/>
            <person name="Wang K."/>
            <person name="Li T."/>
            <person name="Gao L."/>
            <person name="Zhang X."/>
            <person name="Wang H."/>
            <person name="Yang Z."/>
            <person name="Liu X."/>
            <person name="Jiang W."/>
            <person name="Mao L."/>
            <person name="Kong X."/>
            <person name="Jiao Y."/>
            <person name="Jia J."/>
        </authorList>
    </citation>
    <scope>NUCLEOTIDE SEQUENCE [LARGE SCALE GENOMIC DNA]</scope>
    <source>
        <strain evidence="3">cv. AL8/78</strain>
    </source>
</reference>
<protein>
    <submittedName>
        <fullName evidence="2">Uncharacterized protein</fullName>
    </submittedName>
</protein>
<dbReference type="AlphaFoldDB" id="A0A453RIM5"/>
<accession>A0A453RIM5</accession>
<proteinExistence type="predicted"/>